<dbReference type="Gene3D" id="3.30.70.270">
    <property type="match status" value="1"/>
</dbReference>
<name>A0ABX1YKJ1_9BACL</name>
<dbReference type="PROSITE" id="PS50887">
    <property type="entry name" value="GGDEF"/>
    <property type="match status" value="1"/>
</dbReference>
<sequence length="361" mass="39899">MLVNLLINFSLLTTFIFFGDMILALLKGKRAFSKLQLHALYGIGFGLFGIVQLYFAFPLGDGTIIDFRQVSILAATYLGGPVTGMITTSLIALFRLFFLGEINEATLLGVVNIVITFLVGVFAFSLKIPAFYRWLVAACGMVILSTCILLPLVGWTNIGTILLFDMICFMACLFNYLLINHLEKSHDALEMFKEAAERDFLTGLHNPRSFNLIFKKTAEISALQNEPFSLLLIDIDHFKVVNDTYGHAAGDVVLSKLADILQSGIRIRDYCARKGGEEFAVLLLRCTADKGMTVAEKLRSSVQDSIFVLPDQSQLRITISVGVSSFPESAPAEMLEKADEALYEAKGKGRNQVCYAEARLT</sequence>
<proteinExistence type="predicted"/>
<evidence type="ECO:0000313" key="9">
    <source>
        <dbReference type="Proteomes" id="UP000596857"/>
    </source>
</evidence>
<feature type="domain" description="GGDEF" evidence="7">
    <location>
        <begin position="226"/>
        <end position="358"/>
    </location>
</feature>
<dbReference type="SUPFAM" id="SSF55073">
    <property type="entry name" value="Nucleotide cyclase"/>
    <property type="match status" value="1"/>
</dbReference>
<dbReference type="Pfam" id="PF07694">
    <property type="entry name" value="5TM-5TMR_LYT"/>
    <property type="match status" value="1"/>
</dbReference>
<dbReference type="InterPro" id="IPR011620">
    <property type="entry name" value="Sig_transdc_His_kinase_LytS_TM"/>
</dbReference>
<feature type="transmembrane region" description="Helical" evidence="6">
    <location>
        <begin position="131"/>
        <end position="153"/>
    </location>
</feature>
<evidence type="ECO:0000256" key="2">
    <source>
        <dbReference type="ARBA" id="ARBA00022475"/>
    </source>
</evidence>
<accession>A0ABX1YKJ1</accession>
<evidence type="ECO:0000256" key="6">
    <source>
        <dbReference type="SAM" id="Phobius"/>
    </source>
</evidence>
<protein>
    <submittedName>
        <fullName evidence="8">Diguanylate cyclase</fullName>
    </submittedName>
</protein>
<feature type="transmembrane region" description="Helical" evidence="6">
    <location>
        <begin position="105"/>
        <end position="125"/>
    </location>
</feature>
<evidence type="ECO:0000256" key="3">
    <source>
        <dbReference type="ARBA" id="ARBA00022692"/>
    </source>
</evidence>
<evidence type="ECO:0000256" key="1">
    <source>
        <dbReference type="ARBA" id="ARBA00004651"/>
    </source>
</evidence>
<comment type="caution">
    <text evidence="8">The sequence shown here is derived from an EMBL/GenBank/DDBJ whole genome shotgun (WGS) entry which is preliminary data.</text>
</comment>
<organism evidence="8 9">
    <name type="scientific">Paenibacillus phytohabitans</name>
    <dbReference type="NCBI Taxonomy" id="2654978"/>
    <lineage>
        <taxon>Bacteria</taxon>
        <taxon>Bacillati</taxon>
        <taxon>Bacillota</taxon>
        <taxon>Bacilli</taxon>
        <taxon>Bacillales</taxon>
        <taxon>Paenibacillaceae</taxon>
        <taxon>Paenibacillus</taxon>
    </lineage>
</organism>
<evidence type="ECO:0000259" key="7">
    <source>
        <dbReference type="PROSITE" id="PS50887"/>
    </source>
</evidence>
<dbReference type="InterPro" id="IPR050469">
    <property type="entry name" value="Diguanylate_Cyclase"/>
</dbReference>
<keyword evidence="5 6" id="KW-0472">Membrane</keyword>
<evidence type="ECO:0000256" key="4">
    <source>
        <dbReference type="ARBA" id="ARBA00022989"/>
    </source>
</evidence>
<dbReference type="InterPro" id="IPR029787">
    <property type="entry name" value="Nucleotide_cyclase"/>
</dbReference>
<evidence type="ECO:0000256" key="5">
    <source>
        <dbReference type="ARBA" id="ARBA00023136"/>
    </source>
</evidence>
<feature type="transmembrane region" description="Helical" evidence="6">
    <location>
        <begin position="77"/>
        <end position="98"/>
    </location>
</feature>
<dbReference type="SMART" id="SM00267">
    <property type="entry name" value="GGDEF"/>
    <property type="match status" value="1"/>
</dbReference>
<keyword evidence="2" id="KW-1003">Cell membrane</keyword>
<dbReference type="Proteomes" id="UP000596857">
    <property type="component" value="Unassembled WGS sequence"/>
</dbReference>
<dbReference type="PANTHER" id="PTHR45138:SF9">
    <property type="entry name" value="DIGUANYLATE CYCLASE DGCM-RELATED"/>
    <property type="match status" value="1"/>
</dbReference>
<dbReference type="PANTHER" id="PTHR45138">
    <property type="entry name" value="REGULATORY COMPONENTS OF SENSORY TRANSDUCTION SYSTEM"/>
    <property type="match status" value="1"/>
</dbReference>
<dbReference type="Pfam" id="PF00990">
    <property type="entry name" value="GGDEF"/>
    <property type="match status" value="1"/>
</dbReference>
<reference evidence="8 9" key="1">
    <citation type="submission" date="2019-10" db="EMBL/GenBank/DDBJ databases">
        <title>Description of Paenibacillus terricola sp. nov.</title>
        <authorList>
            <person name="Carlier A."/>
            <person name="Qi S."/>
        </authorList>
    </citation>
    <scope>NUCLEOTIDE SEQUENCE [LARGE SCALE GENOMIC DNA]</scope>
    <source>
        <strain evidence="8 9">LMG 31459</strain>
    </source>
</reference>
<gene>
    <name evidence="8" type="ORF">GC101_16110</name>
</gene>
<dbReference type="NCBIfam" id="TIGR00254">
    <property type="entry name" value="GGDEF"/>
    <property type="match status" value="1"/>
</dbReference>
<feature type="transmembrane region" description="Helical" evidence="6">
    <location>
        <begin position="160"/>
        <end position="179"/>
    </location>
</feature>
<keyword evidence="3 6" id="KW-0812">Transmembrane</keyword>
<comment type="subcellular location">
    <subcellularLocation>
        <location evidence="1">Cell membrane</location>
        <topology evidence="1">Multi-pass membrane protein</topology>
    </subcellularLocation>
</comment>
<feature type="transmembrane region" description="Helical" evidence="6">
    <location>
        <begin position="6"/>
        <end position="26"/>
    </location>
</feature>
<evidence type="ECO:0000313" key="8">
    <source>
        <dbReference type="EMBL" id="NOU80393.1"/>
    </source>
</evidence>
<keyword evidence="9" id="KW-1185">Reference proteome</keyword>
<dbReference type="CDD" id="cd01949">
    <property type="entry name" value="GGDEF"/>
    <property type="match status" value="1"/>
</dbReference>
<keyword evidence="4 6" id="KW-1133">Transmembrane helix</keyword>
<dbReference type="InterPro" id="IPR000160">
    <property type="entry name" value="GGDEF_dom"/>
</dbReference>
<dbReference type="EMBL" id="WHOB01000043">
    <property type="protein sequence ID" value="NOU80393.1"/>
    <property type="molecule type" value="Genomic_DNA"/>
</dbReference>
<dbReference type="InterPro" id="IPR043128">
    <property type="entry name" value="Rev_trsase/Diguanyl_cyclase"/>
</dbReference>
<feature type="transmembrane region" description="Helical" evidence="6">
    <location>
        <begin position="38"/>
        <end position="57"/>
    </location>
</feature>